<dbReference type="Proteomes" id="UP000094389">
    <property type="component" value="Unassembled WGS sequence"/>
</dbReference>
<accession>A0A1E4S7L3</accession>
<dbReference type="InterPro" id="IPR000679">
    <property type="entry name" value="Znf_GATA"/>
</dbReference>
<dbReference type="EMBL" id="CDQK01000003">
    <property type="protein sequence ID" value="CEP22512.1"/>
    <property type="molecule type" value="Genomic_DNA"/>
</dbReference>
<feature type="compositionally biased region" description="Polar residues" evidence="2">
    <location>
        <begin position="655"/>
        <end position="671"/>
    </location>
</feature>
<protein>
    <recommendedName>
        <fullName evidence="3">GATA-type domain-containing protein</fullName>
    </recommendedName>
</protein>
<feature type="region of interest" description="Disordered" evidence="2">
    <location>
        <begin position="553"/>
        <end position="708"/>
    </location>
</feature>
<dbReference type="GO" id="GO:0000183">
    <property type="term" value="P:rDNA heterochromatin formation"/>
    <property type="evidence" value="ECO:0007669"/>
    <property type="project" value="TreeGrafter"/>
</dbReference>
<dbReference type="Pfam" id="PF25823">
    <property type="entry name" value="Ams2-SPT21_N"/>
    <property type="match status" value="1"/>
</dbReference>
<feature type="region of interest" description="Disordered" evidence="2">
    <location>
        <begin position="163"/>
        <end position="212"/>
    </location>
</feature>
<feature type="compositionally biased region" description="Basic residues" evidence="2">
    <location>
        <begin position="340"/>
        <end position="352"/>
    </location>
</feature>
<sequence>MRASHMPSLPEMPMEHHNSGPDSKQMKLKVLYALEDHTNFLARSNNLVDVKTARIPIPGQSSIMTLGVVAMRHVMAPVMQSSPELFSDPMVDYSVYVKDITEEDEPFVGQGLVSSILSNNGNASNTFQEEILVPGRVCSNFASLLNKGSVETLEIRLRLAKVTRHEPQQQSHPQSQAQQQLQPPSQGSRQQQRTANYSRHSSISQPKTTGKRTIEEMNETNDDFQFAEPKPIQQKNQVQARYVNTAPAPKAARTQSLPTFDAVLNPPPLMSRFPPQSIARRIYLADKNNVRQQQQYALSSSTFNPYEQGTNNNYQQDAVTDVSKRFAPDFIAKIPDGKKGHGSKRTGAKRKQQQASNAQSNTRSSTVASSSPMTVEETVHKPPICFHCKNVDSKNWRWNEADDESQRGLLCNQCYQYLKSNGVMRPQRLITKQNQMKQKKKDKQQTSSSPNSSGNDTITSTTPLDPASKPKEHPSQYYSSDPITSVDDMVSDLDFHFGPMTDIDPLPVPDSVGDEGDKENVPPRRAVQRSCEAIPVGKASRQSSFEKMLAKSFSGVPPPMSHSPSEWITDLFNQEGTGPTPKDFDNNLTPADFDHTPRDMTTCNTLPCNEESPEADIKQSASQPQRRQSLSQKGKVTVMPSSPLLLVEEDDLPDNGSSSTHLTASNSNLMTSDWPETDDTRLGDVVDALPPKAQFTHNPQLGNEFRQS</sequence>
<dbReference type="PANTHER" id="PTHR39147:SF1">
    <property type="entry name" value="PROTEIN SPT21"/>
    <property type="match status" value="1"/>
</dbReference>
<dbReference type="STRING" id="983966.A0A0H5C450"/>
<evidence type="ECO:0000259" key="3">
    <source>
        <dbReference type="PROSITE" id="PS50114"/>
    </source>
</evidence>
<organism evidence="4 6">
    <name type="scientific">Cyberlindnera jadinii (strain ATCC 18201 / CBS 1600 / BCRC 20928 / JCM 3617 / NBRC 0987 / NRRL Y-1542)</name>
    <name type="common">Torula yeast</name>
    <name type="synonym">Candida utilis</name>
    <dbReference type="NCBI Taxonomy" id="983966"/>
    <lineage>
        <taxon>Eukaryota</taxon>
        <taxon>Fungi</taxon>
        <taxon>Dikarya</taxon>
        <taxon>Ascomycota</taxon>
        <taxon>Saccharomycotina</taxon>
        <taxon>Saccharomycetes</taxon>
        <taxon>Phaffomycetales</taxon>
        <taxon>Phaffomycetaceae</taxon>
        <taxon>Cyberlindnera</taxon>
    </lineage>
</organism>
<keyword evidence="7" id="KW-1185">Reference proteome</keyword>
<feature type="compositionally biased region" description="Polar residues" evidence="2">
    <location>
        <begin position="193"/>
        <end position="208"/>
    </location>
</feature>
<dbReference type="Gene3D" id="3.30.50.10">
    <property type="entry name" value="Erythroid Transcription Factor GATA-1, subunit A"/>
    <property type="match status" value="1"/>
</dbReference>
<dbReference type="InterPro" id="IPR013088">
    <property type="entry name" value="Znf_NHR/GATA"/>
</dbReference>
<gene>
    <name evidence="4" type="ORF">BN1211_2886</name>
    <name evidence="5" type="ORF">CYBJADRAFT_166111</name>
</gene>
<keyword evidence="1" id="KW-0863">Zinc-finger</keyword>
<dbReference type="PROSITE" id="PS50114">
    <property type="entry name" value="GATA_ZN_FINGER_2"/>
    <property type="match status" value="1"/>
</dbReference>
<feature type="compositionally biased region" description="Polar residues" evidence="2">
    <location>
        <begin position="446"/>
        <end position="463"/>
    </location>
</feature>
<keyword evidence="1" id="KW-0479">Metal-binding</keyword>
<evidence type="ECO:0000313" key="7">
    <source>
        <dbReference type="Proteomes" id="UP000094389"/>
    </source>
</evidence>
<feature type="compositionally biased region" description="Low complexity" evidence="2">
    <location>
        <begin position="360"/>
        <end position="374"/>
    </location>
</feature>
<name>A0A0H5C450_CYBJN</name>
<dbReference type="SMART" id="SM00401">
    <property type="entry name" value="ZnF_GATA"/>
    <property type="match status" value="1"/>
</dbReference>
<proteinExistence type="predicted"/>
<feature type="region of interest" description="Disordered" evidence="2">
    <location>
        <begin position="330"/>
        <end position="376"/>
    </location>
</feature>
<dbReference type="PANTHER" id="PTHR39147">
    <property type="entry name" value="PROTEIN SPT21"/>
    <property type="match status" value="1"/>
</dbReference>
<dbReference type="GO" id="GO:0006357">
    <property type="term" value="P:regulation of transcription by RNA polymerase II"/>
    <property type="evidence" value="ECO:0007669"/>
    <property type="project" value="TreeGrafter"/>
</dbReference>
<dbReference type="InterPro" id="IPR057725">
    <property type="entry name" value="Ams2-SPT21_N"/>
</dbReference>
<evidence type="ECO:0000313" key="5">
    <source>
        <dbReference type="EMBL" id="ODV75372.1"/>
    </source>
</evidence>
<evidence type="ECO:0000313" key="4">
    <source>
        <dbReference type="EMBL" id="CEP22512.1"/>
    </source>
</evidence>
<dbReference type="InterPro" id="IPR042403">
    <property type="entry name" value="Spt21/Ams2"/>
</dbReference>
<evidence type="ECO:0000256" key="2">
    <source>
        <dbReference type="SAM" id="MobiDB-lite"/>
    </source>
</evidence>
<dbReference type="GO" id="GO:0043565">
    <property type="term" value="F:sequence-specific DNA binding"/>
    <property type="evidence" value="ECO:0007669"/>
    <property type="project" value="InterPro"/>
</dbReference>
<feature type="domain" description="GATA-type" evidence="3">
    <location>
        <begin position="385"/>
        <end position="439"/>
    </location>
</feature>
<accession>A0A0H5C450</accession>
<feature type="compositionally biased region" description="Polar residues" evidence="2">
    <location>
        <begin position="562"/>
        <end position="577"/>
    </location>
</feature>
<dbReference type="SUPFAM" id="SSF57716">
    <property type="entry name" value="Glucocorticoid receptor-like (DNA-binding domain)"/>
    <property type="match status" value="1"/>
</dbReference>
<reference evidence="5 7" key="3">
    <citation type="journal article" date="2016" name="Proc. Natl. Acad. Sci. U.S.A.">
        <title>Comparative genomics of biotechnologically important yeasts.</title>
        <authorList>
            <person name="Riley R."/>
            <person name="Haridas S."/>
            <person name="Wolfe K.H."/>
            <person name="Lopes M.R."/>
            <person name="Hittinger C.T."/>
            <person name="Goeker M."/>
            <person name="Salamov A.A."/>
            <person name="Wisecaver J.H."/>
            <person name="Long T.M."/>
            <person name="Calvey C.H."/>
            <person name="Aerts A.L."/>
            <person name="Barry K.W."/>
            <person name="Choi C."/>
            <person name="Clum A."/>
            <person name="Coughlan A.Y."/>
            <person name="Deshpande S."/>
            <person name="Douglass A.P."/>
            <person name="Hanson S.J."/>
            <person name="Klenk H.-P."/>
            <person name="LaButti K.M."/>
            <person name="Lapidus A."/>
            <person name="Lindquist E.A."/>
            <person name="Lipzen A.M."/>
            <person name="Meier-Kolthoff J.P."/>
            <person name="Ohm R.A."/>
            <person name="Otillar R.P."/>
            <person name="Pangilinan J.L."/>
            <person name="Peng Y."/>
            <person name="Rokas A."/>
            <person name="Rosa C.A."/>
            <person name="Scheuner C."/>
            <person name="Sibirny A.A."/>
            <person name="Slot J.C."/>
            <person name="Stielow J.B."/>
            <person name="Sun H."/>
            <person name="Kurtzman C.P."/>
            <person name="Blackwell M."/>
            <person name="Grigoriev I.V."/>
            <person name="Jeffries T.W."/>
        </authorList>
    </citation>
    <scope>NUCLEOTIDE SEQUENCE [LARGE SCALE GENOMIC DNA]</scope>
    <source>
        <strain evidence="7">ATCC 18201 / CBS 1600 / BCRC 20928 / JCM 3617 / NBRC 0987 / NRRL Y-1542</strain>
        <strain evidence="5">NRRL Y-1542</strain>
    </source>
</reference>
<feature type="compositionally biased region" description="Polar residues" evidence="2">
    <location>
        <begin position="695"/>
        <end position="708"/>
    </location>
</feature>
<reference evidence="4" key="1">
    <citation type="submission" date="2014-12" db="EMBL/GenBank/DDBJ databases">
        <authorList>
            <person name="Jaenicke S."/>
        </authorList>
    </citation>
    <scope>NUCLEOTIDE SEQUENCE [LARGE SCALE GENOMIC DNA]</scope>
    <source>
        <strain evidence="4">CBS1600</strain>
    </source>
</reference>
<dbReference type="EMBL" id="KV453926">
    <property type="protein sequence ID" value="ODV75372.1"/>
    <property type="molecule type" value="Genomic_DNA"/>
</dbReference>
<reference evidence="6" key="2">
    <citation type="journal article" date="2015" name="J. Biotechnol.">
        <title>The structure of the Cyberlindnera jadinii genome and its relation to Candida utilis analyzed by the occurrence of single nucleotide polymorphisms.</title>
        <authorList>
            <person name="Rupp O."/>
            <person name="Brinkrolf K."/>
            <person name="Buerth C."/>
            <person name="Kunigo M."/>
            <person name="Schneider J."/>
            <person name="Jaenicke S."/>
            <person name="Goesmann A."/>
            <person name="Puehler A."/>
            <person name="Jaeger K.-E."/>
            <person name="Ernst J.F."/>
        </authorList>
    </citation>
    <scope>NUCLEOTIDE SEQUENCE [LARGE SCALE GENOMIC DNA]</scope>
    <source>
        <strain evidence="6">ATCC 18201 / CBS 1600 / BCRC 20928 / JCM 3617 / NBRC 0987 / NRRL Y-1542</strain>
    </source>
</reference>
<dbReference type="Proteomes" id="UP000038830">
    <property type="component" value="Unassembled WGS sequence"/>
</dbReference>
<dbReference type="AlphaFoldDB" id="A0A0H5C450"/>
<feature type="compositionally biased region" description="Low complexity" evidence="2">
    <location>
        <begin position="168"/>
        <end position="192"/>
    </location>
</feature>
<evidence type="ECO:0000256" key="1">
    <source>
        <dbReference type="PROSITE-ProRule" id="PRU00094"/>
    </source>
</evidence>
<dbReference type="OrthoDB" id="3199820at2759"/>
<dbReference type="GO" id="GO:0008270">
    <property type="term" value="F:zinc ion binding"/>
    <property type="evidence" value="ECO:0007669"/>
    <property type="project" value="UniProtKB-KW"/>
</dbReference>
<keyword evidence="1" id="KW-0862">Zinc</keyword>
<feature type="region of interest" description="Disordered" evidence="2">
    <location>
        <begin position="1"/>
        <end position="22"/>
    </location>
</feature>
<evidence type="ECO:0000313" key="6">
    <source>
        <dbReference type="Proteomes" id="UP000038830"/>
    </source>
</evidence>
<dbReference type="OMA" id="PICFHCK"/>
<feature type="region of interest" description="Disordered" evidence="2">
    <location>
        <begin position="433"/>
        <end position="484"/>
    </location>
</feature>
<dbReference type="GO" id="GO:0030466">
    <property type="term" value="P:silent mating-type cassette heterochromatin formation"/>
    <property type="evidence" value="ECO:0007669"/>
    <property type="project" value="TreeGrafter"/>
</dbReference>
<feature type="compositionally biased region" description="Polar residues" evidence="2">
    <location>
        <begin position="619"/>
        <end position="634"/>
    </location>
</feature>
<feature type="region of interest" description="Disordered" evidence="2">
    <location>
        <begin position="501"/>
        <end position="525"/>
    </location>
</feature>